<dbReference type="RefSeq" id="WP_166530049.1">
    <property type="nucleotide sequence ID" value="NZ_JAGSOT010000010.1"/>
</dbReference>
<organism evidence="2 3">
    <name type="scientific">Virgibacillus salarius</name>
    <dbReference type="NCBI Taxonomy" id="447199"/>
    <lineage>
        <taxon>Bacteria</taxon>
        <taxon>Bacillati</taxon>
        <taxon>Bacillota</taxon>
        <taxon>Bacilli</taxon>
        <taxon>Bacillales</taxon>
        <taxon>Bacillaceae</taxon>
        <taxon>Virgibacillus</taxon>
    </lineage>
</organism>
<reference evidence="2" key="1">
    <citation type="submission" date="2021-04" db="EMBL/GenBank/DDBJ databases">
        <title>Isolation and polyphasic classification of algal microorganism.</title>
        <authorList>
            <person name="Wang S."/>
        </authorList>
    </citation>
    <scope>NUCLEOTIDE SEQUENCE</scope>
    <source>
        <strain evidence="2">720a</strain>
    </source>
</reference>
<proteinExistence type="predicted"/>
<evidence type="ECO:0000313" key="3">
    <source>
        <dbReference type="Proteomes" id="UP000675284"/>
    </source>
</evidence>
<feature type="signal peptide" evidence="1">
    <location>
        <begin position="1"/>
        <end position="28"/>
    </location>
</feature>
<dbReference type="AlphaFoldDB" id="A0A941DU12"/>
<keyword evidence="1" id="KW-0732">Signal</keyword>
<keyword evidence="3" id="KW-1185">Reference proteome</keyword>
<evidence type="ECO:0000313" key="2">
    <source>
        <dbReference type="EMBL" id="MBR7795371.1"/>
    </source>
</evidence>
<sequence>MLKKILALIIFPIMIILASQTFPSESIAAETSGNESPKNEINAVKYFGPFPFTTRDGKWDGQFSVPSLGDVTIRLSGEDLYWETGRVRICNRDSGRCTLWGPLSVGTQPSRTITDVLPGVYYVDVDYAMNVFSGTSTIEVRY</sequence>
<gene>
    <name evidence="2" type="ORF">KCX74_04845</name>
</gene>
<comment type="caution">
    <text evidence="2">The sequence shown here is derived from an EMBL/GenBank/DDBJ whole genome shotgun (WGS) entry which is preliminary data.</text>
</comment>
<feature type="chain" id="PRO_5037601201" evidence="1">
    <location>
        <begin position="29"/>
        <end position="142"/>
    </location>
</feature>
<name>A0A941DU12_9BACI</name>
<accession>A0A941DU12</accession>
<dbReference type="EMBL" id="JAGSOT010000010">
    <property type="protein sequence ID" value="MBR7795371.1"/>
    <property type="molecule type" value="Genomic_DNA"/>
</dbReference>
<protein>
    <submittedName>
        <fullName evidence="2">Uncharacterized protein</fullName>
    </submittedName>
</protein>
<dbReference type="Proteomes" id="UP000675284">
    <property type="component" value="Unassembled WGS sequence"/>
</dbReference>
<evidence type="ECO:0000256" key="1">
    <source>
        <dbReference type="SAM" id="SignalP"/>
    </source>
</evidence>